<dbReference type="InterPro" id="IPR050336">
    <property type="entry name" value="Chromosome_partition/occlusion"/>
</dbReference>
<organism evidence="2 3">
    <name type="scientific">Paenibacillus terrae</name>
    <dbReference type="NCBI Taxonomy" id="159743"/>
    <lineage>
        <taxon>Bacteria</taxon>
        <taxon>Bacillati</taxon>
        <taxon>Bacillota</taxon>
        <taxon>Bacilli</taxon>
        <taxon>Bacillales</taxon>
        <taxon>Paenibacillaceae</taxon>
        <taxon>Paenibacillus</taxon>
    </lineage>
</organism>
<dbReference type="Gene3D" id="1.10.1740.10">
    <property type="match status" value="1"/>
</dbReference>
<dbReference type="PATRIC" id="fig|159743.3.peg.951"/>
<reference evidence="2 3" key="1">
    <citation type="submission" date="2014-11" db="EMBL/GenBank/DDBJ databases">
        <title>Draft Genome Sequences of Paenibacillus polymyxa NRRL B-30509 and Paenibacillus terrae NRRL B-30644, Strains from a Poultry Environment that Produce Tridecaptin A and Paenicidins.</title>
        <authorList>
            <person name="van Belkum M.J."/>
            <person name="Lohans C.T."/>
            <person name="Vederas J.C."/>
        </authorList>
    </citation>
    <scope>NUCLEOTIDE SEQUENCE [LARGE SCALE GENOMIC DNA]</scope>
    <source>
        <strain evidence="2 3">NRRL B-30644</strain>
    </source>
</reference>
<dbReference type="NCBIfam" id="TIGR02937">
    <property type="entry name" value="sigma70-ECF"/>
    <property type="match status" value="1"/>
</dbReference>
<dbReference type="Pfam" id="PF04542">
    <property type="entry name" value="Sigma70_r2"/>
    <property type="match status" value="1"/>
</dbReference>
<dbReference type="GO" id="GO:0006352">
    <property type="term" value="P:DNA-templated transcription initiation"/>
    <property type="evidence" value="ECO:0007669"/>
    <property type="project" value="InterPro"/>
</dbReference>
<accession>A0A0D7X5V7</accession>
<dbReference type="AlphaFoldDB" id="A0A0D7X5V7"/>
<dbReference type="PANTHER" id="PTHR33375">
    <property type="entry name" value="CHROMOSOME-PARTITIONING PROTEIN PARB-RELATED"/>
    <property type="match status" value="1"/>
</dbReference>
<evidence type="ECO:0000259" key="1">
    <source>
        <dbReference type="SMART" id="SM00470"/>
    </source>
</evidence>
<dbReference type="GO" id="GO:0003700">
    <property type="term" value="F:DNA-binding transcription factor activity"/>
    <property type="evidence" value="ECO:0007669"/>
    <property type="project" value="InterPro"/>
</dbReference>
<dbReference type="Proteomes" id="UP000032534">
    <property type="component" value="Unassembled WGS sequence"/>
</dbReference>
<dbReference type="OrthoDB" id="2575857at2"/>
<feature type="domain" description="ParB-like N-terminal" evidence="1">
    <location>
        <begin position="261"/>
        <end position="353"/>
    </location>
</feature>
<protein>
    <recommendedName>
        <fullName evidence="1">ParB-like N-terminal domain-containing protein</fullName>
    </recommendedName>
</protein>
<dbReference type="InterPro" id="IPR003115">
    <property type="entry name" value="ParB_N"/>
</dbReference>
<dbReference type="SUPFAM" id="SSF88946">
    <property type="entry name" value="Sigma2 domain of RNA polymerase sigma factors"/>
    <property type="match status" value="1"/>
</dbReference>
<dbReference type="Pfam" id="PF02195">
    <property type="entry name" value="ParB_N"/>
    <property type="match status" value="1"/>
</dbReference>
<name>A0A0D7X5V7_9BACL</name>
<gene>
    <name evidence="2" type="ORF">QD47_04420</name>
</gene>
<keyword evidence="3" id="KW-1185">Reference proteome</keyword>
<dbReference type="EMBL" id="JTHP01000005">
    <property type="protein sequence ID" value="KJD46761.1"/>
    <property type="molecule type" value="Genomic_DNA"/>
</dbReference>
<dbReference type="InterPro" id="IPR007627">
    <property type="entry name" value="RNA_pol_sigma70_r2"/>
</dbReference>
<dbReference type="RefSeq" id="WP_044644979.1">
    <property type="nucleotide sequence ID" value="NZ_JTHP01000005.1"/>
</dbReference>
<dbReference type="SMART" id="SM00470">
    <property type="entry name" value="ParB"/>
    <property type="match status" value="1"/>
</dbReference>
<dbReference type="SUPFAM" id="SSF110849">
    <property type="entry name" value="ParB/Sulfiredoxin"/>
    <property type="match status" value="1"/>
</dbReference>
<dbReference type="Gene3D" id="3.90.1530.10">
    <property type="entry name" value="Conserved hypothetical protein from pyrococcus furiosus pfu- 392566-001, ParB domain"/>
    <property type="match status" value="1"/>
</dbReference>
<dbReference type="InterPro" id="IPR036086">
    <property type="entry name" value="ParB/Sulfiredoxin_sf"/>
</dbReference>
<sequence length="560" mass="65302">MAKSQSKEKITIEELVESYSKNITRTAKKFINSRMKYDKWLLEDLVQQGYVGLIEAHRRYDFNTGNNFFWSYARKFVRGRMIDFIVQHFNFIRPSKKINSVMLRIKRLDLINQSPQYISYILGCTSNMATEAMYFLNMRYMVYLYEPASTTPKNHQSKLLIDVVTAEESSDDLFQIEVFNGFSIIEKKIAQMLIGGYSRENIIEHCGIPASQLIEIIDEILAKCGVDNQKIKTRSEELLMQISNLEGIRQTAQTDEKKNFEWVEIELIWANPKNPRKDLSVNIEQLQEVLTSKSWEEPVTCYQKGQYYILLAGHRRWNAAKALGHKKIPVFIVEPPSSPAEEKDRLGSLQSVQVDWTPYEIAKNIYDRWVYAGGISYNQLANKLGISKKNVETKIRVYKYYPRAEIEDKLSNGMYSITMLDYILTWIRRLDQYQPQFVESIGEDFIRQMMLTKYENKCFNSRITNDRCFVTNATSDEILSFLSNPTKTLAQSEIEMTMNRSKENQATYKEVYELLDKSIESLGNLEWKDQKEAQQLITELDKLIENIAVKRQELTGEGLA</sequence>
<evidence type="ECO:0000313" key="3">
    <source>
        <dbReference type="Proteomes" id="UP000032534"/>
    </source>
</evidence>
<comment type="caution">
    <text evidence="2">The sequence shown here is derived from an EMBL/GenBank/DDBJ whole genome shotgun (WGS) entry which is preliminary data.</text>
</comment>
<dbReference type="GO" id="GO:0007059">
    <property type="term" value="P:chromosome segregation"/>
    <property type="evidence" value="ECO:0007669"/>
    <property type="project" value="TreeGrafter"/>
</dbReference>
<dbReference type="GO" id="GO:0005694">
    <property type="term" value="C:chromosome"/>
    <property type="evidence" value="ECO:0007669"/>
    <property type="project" value="TreeGrafter"/>
</dbReference>
<evidence type="ECO:0000313" key="2">
    <source>
        <dbReference type="EMBL" id="KJD46761.1"/>
    </source>
</evidence>
<dbReference type="PANTHER" id="PTHR33375:SF1">
    <property type="entry name" value="CHROMOSOME-PARTITIONING PROTEIN PARB-RELATED"/>
    <property type="match status" value="1"/>
</dbReference>
<dbReference type="InterPro" id="IPR014284">
    <property type="entry name" value="RNA_pol_sigma-70_dom"/>
</dbReference>
<proteinExistence type="predicted"/>
<dbReference type="InterPro" id="IPR013325">
    <property type="entry name" value="RNA_pol_sigma_r2"/>
</dbReference>